<organism evidence="1 2">
    <name type="scientific">Cirrhinus molitorella</name>
    <name type="common">mud carp</name>
    <dbReference type="NCBI Taxonomy" id="172907"/>
    <lineage>
        <taxon>Eukaryota</taxon>
        <taxon>Metazoa</taxon>
        <taxon>Chordata</taxon>
        <taxon>Craniata</taxon>
        <taxon>Vertebrata</taxon>
        <taxon>Euteleostomi</taxon>
        <taxon>Actinopterygii</taxon>
        <taxon>Neopterygii</taxon>
        <taxon>Teleostei</taxon>
        <taxon>Ostariophysi</taxon>
        <taxon>Cypriniformes</taxon>
        <taxon>Cyprinidae</taxon>
        <taxon>Labeoninae</taxon>
        <taxon>Labeonini</taxon>
        <taxon>Cirrhinus</taxon>
    </lineage>
</organism>
<protein>
    <submittedName>
        <fullName evidence="1">Uncharacterized protein</fullName>
    </submittedName>
</protein>
<sequence length="76" mass="8307">MNISWVGLTVWSSSSGFLSAGVDVELLSRGYWQSAAGQFPSADLLEGHHLRTNPQEIRAALSSSPRRKISLNSKHL</sequence>
<accession>A0ABR3LL70</accession>
<gene>
    <name evidence="1" type="ORF">QQF64_017050</name>
</gene>
<proteinExistence type="predicted"/>
<name>A0ABR3LL70_9TELE</name>
<dbReference type="EMBL" id="JAYMGO010000021">
    <property type="protein sequence ID" value="KAL1252357.1"/>
    <property type="molecule type" value="Genomic_DNA"/>
</dbReference>
<keyword evidence="2" id="KW-1185">Reference proteome</keyword>
<evidence type="ECO:0000313" key="2">
    <source>
        <dbReference type="Proteomes" id="UP001558613"/>
    </source>
</evidence>
<evidence type="ECO:0000313" key="1">
    <source>
        <dbReference type="EMBL" id="KAL1252357.1"/>
    </source>
</evidence>
<reference evidence="1 2" key="1">
    <citation type="submission" date="2023-09" db="EMBL/GenBank/DDBJ databases">
        <authorList>
            <person name="Wang M."/>
        </authorList>
    </citation>
    <scope>NUCLEOTIDE SEQUENCE [LARGE SCALE GENOMIC DNA]</scope>
    <source>
        <strain evidence="1">GT-2023</strain>
        <tissue evidence="1">Liver</tissue>
    </source>
</reference>
<dbReference type="Proteomes" id="UP001558613">
    <property type="component" value="Unassembled WGS sequence"/>
</dbReference>
<comment type="caution">
    <text evidence="1">The sequence shown here is derived from an EMBL/GenBank/DDBJ whole genome shotgun (WGS) entry which is preliminary data.</text>
</comment>